<protein>
    <recommendedName>
        <fullName evidence="2">Hyaluronan/mRNA-binding protein domain-containing protein</fullName>
    </recommendedName>
</protein>
<dbReference type="PANTHER" id="PTHR12299:SF17">
    <property type="entry name" value="AT19571P-RELATED"/>
    <property type="match status" value="1"/>
</dbReference>
<dbReference type="GO" id="GO:0005634">
    <property type="term" value="C:nucleus"/>
    <property type="evidence" value="ECO:0007669"/>
    <property type="project" value="TreeGrafter"/>
</dbReference>
<evidence type="ECO:0000256" key="1">
    <source>
        <dbReference type="SAM" id="MobiDB-lite"/>
    </source>
</evidence>
<proteinExistence type="predicted"/>
<feature type="compositionally biased region" description="Basic and acidic residues" evidence="1">
    <location>
        <begin position="314"/>
        <end position="338"/>
    </location>
</feature>
<feature type="compositionally biased region" description="Low complexity" evidence="1">
    <location>
        <begin position="297"/>
        <end position="307"/>
    </location>
</feature>
<evidence type="ECO:0000259" key="2">
    <source>
        <dbReference type="Pfam" id="PF04774"/>
    </source>
</evidence>
<dbReference type="InterPro" id="IPR039764">
    <property type="entry name" value="HABP4/SERBP1-like"/>
</dbReference>
<name>A0A4S4DHB2_CAMSN</name>
<dbReference type="GO" id="GO:0005737">
    <property type="term" value="C:cytoplasm"/>
    <property type="evidence" value="ECO:0007669"/>
    <property type="project" value="TreeGrafter"/>
</dbReference>
<dbReference type="Pfam" id="PF04774">
    <property type="entry name" value="HABP4_PAI-RBP1"/>
    <property type="match status" value="1"/>
</dbReference>
<dbReference type="STRING" id="542762.A0A4S4DHB2"/>
<accession>A0A4S4DHB2</accession>
<gene>
    <name evidence="3" type="ORF">TEA_004797</name>
</gene>
<dbReference type="EMBL" id="SDRB02011234">
    <property type="protein sequence ID" value="THG02173.1"/>
    <property type="molecule type" value="Genomic_DNA"/>
</dbReference>
<feature type="domain" description="Hyaluronan/mRNA-binding protein" evidence="2">
    <location>
        <begin position="360"/>
        <end position="419"/>
    </location>
</feature>
<organism evidence="3 4">
    <name type="scientific">Camellia sinensis var. sinensis</name>
    <name type="common">China tea</name>
    <dbReference type="NCBI Taxonomy" id="542762"/>
    <lineage>
        <taxon>Eukaryota</taxon>
        <taxon>Viridiplantae</taxon>
        <taxon>Streptophyta</taxon>
        <taxon>Embryophyta</taxon>
        <taxon>Tracheophyta</taxon>
        <taxon>Spermatophyta</taxon>
        <taxon>Magnoliopsida</taxon>
        <taxon>eudicotyledons</taxon>
        <taxon>Gunneridae</taxon>
        <taxon>Pentapetalae</taxon>
        <taxon>asterids</taxon>
        <taxon>Ericales</taxon>
        <taxon>Theaceae</taxon>
        <taxon>Camellia</taxon>
    </lineage>
</organism>
<dbReference type="PANTHER" id="PTHR12299">
    <property type="entry name" value="HYALURONIC ACID-BINDING PROTEIN 4"/>
    <property type="match status" value="1"/>
</dbReference>
<feature type="compositionally biased region" description="Basic and acidic residues" evidence="1">
    <location>
        <begin position="393"/>
        <end position="414"/>
    </location>
</feature>
<evidence type="ECO:0000313" key="4">
    <source>
        <dbReference type="Proteomes" id="UP000306102"/>
    </source>
</evidence>
<dbReference type="InterPro" id="IPR006861">
    <property type="entry name" value="HABP4_PAIRBP1-bd"/>
</dbReference>
<reference evidence="3 4" key="1">
    <citation type="journal article" date="2018" name="Proc. Natl. Acad. Sci. U.S.A.">
        <title>Draft genome sequence of Camellia sinensis var. sinensis provides insights into the evolution of the tea genome and tea quality.</title>
        <authorList>
            <person name="Wei C."/>
            <person name="Yang H."/>
            <person name="Wang S."/>
            <person name="Zhao J."/>
            <person name="Liu C."/>
            <person name="Gao L."/>
            <person name="Xia E."/>
            <person name="Lu Y."/>
            <person name="Tai Y."/>
            <person name="She G."/>
            <person name="Sun J."/>
            <person name="Cao H."/>
            <person name="Tong W."/>
            <person name="Gao Q."/>
            <person name="Li Y."/>
            <person name="Deng W."/>
            <person name="Jiang X."/>
            <person name="Wang W."/>
            <person name="Chen Q."/>
            <person name="Zhang S."/>
            <person name="Li H."/>
            <person name="Wu J."/>
            <person name="Wang P."/>
            <person name="Li P."/>
            <person name="Shi C."/>
            <person name="Zheng F."/>
            <person name="Jian J."/>
            <person name="Huang B."/>
            <person name="Shan D."/>
            <person name="Shi M."/>
            <person name="Fang C."/>
            <person name="Yue Y."/>
            <person name="Li F."/>
            <person name="Li D."/>
            <person name="Wei S."/>
            <person name="Han B."/>
            <person name="Jiang C."/>
            <person name="Yin Y."/>
            <person name="Xia T."/>
            <person name="Zhang Z."/>
            <person name="Bennetzen J.L."/>
            <person name="Zhao S."/>
            <person name="Wan X."/>
        </authorList>
    </citation>
    <scope>NUCLEOTIDE SEQUENCE [LARGE SCALE GENOMIC DNA]</scope>
    <source>
        <strain evidence="4">cv. Shuchazao</strain>
        <tissue evidence="3">Leaf</tissue>
    </source>
</reference>
<feature type="region of interest" description="Disordered" evidence="1">
    <location>
        <begin position="190"/>
        <end position="213"/>
    </location>
</feature>
<evidence type="ECO:0000313" key="3">
    <source>
        <dbReference type="EMBL" id="THG02173.1"/>
    </source>
</evidence>
<dbReference type="GO" id="GO:0003723">
    <property type="term" value="F:RNA binding"/>
    <property type="evidence" value="ECO:0007669"/>
    <property type="project" value="InterPro"/>
</dbReference>
<keyword evidence="4" id="KW-1185">Reference proteome</keyword>
<comment type="caution">
    <text evidence="3">The sequence shown here is derived from an EMBL/GenBank/DDBJ whole genome shotgun (WGS) entry which is preliminary data.</text>
</comment>
<feature type="compositionally biased region" description="Basic and acidic residues" evidence="1">
    <location>
        <begin position="350"/>
        <end position="380"/>
    </location>
</feature>
<sequence length="423" mass="46557">MFGTVYRVLSDAIRELQESMSGQFHESCRTSKGATVSNVGDKFYRVLSDPLETVASSKENGFIFPESAHSLSLTYNESTREDNWCGCTGNATKRPGVCSVELSDAVGGAKGMAVQSDVEANQYTLKACVESMTAVTTCRTGCRVGQMSVLRAENKELKRKATVMFRFWRSAICCSGGVWGSERARWTRKHGGTPVKGCSGRRQKKETRQQSREENSTCGLSVWLFGDGVALIESVESELEWGKSYELHDFAESMEIIGAASPAESVRVIKATRLEHVLTVPVPVREDEGGFNRDLANNESTFSSNNGFSGGYKPAEDGDAGKPFERRGYNGPPREARGGFRGGRRGGFNNREEVEGERTQRVFERRSGTGRGNEVKRDGGGSRNWGTLTDEITPEREEPSKENEKNVDAEKQWGQEDTADAEV</sequence>
<feature type="region of interest" description="Disordered" evidence="1">
    <location>
        <begin position="296"/>
        <end position="423"/>
    </location>
</feature>
<dbReference type="AlphaFoldDB" id="A0A4S4DHB2"/>
<dbReference type="Proteomes" id="UP000306102">
    <property type="component" value="Unassembled WGS sequence"/>
</dbReference>